<gene>
    <name evidence="3" type="primary">fmt_1</name>
    <name evidence="3" type="ORF">LMG32289_02842</name>
</gene>
<dbReference type="PANTHER" id="PTHR11138:SF5">
    <property type="entry name" value="METHIONYL-TRNA FORMYLTRANSFERASE, MITOCHONDRIAL"/>
    <property type="match status" value="1"/>
</dbReference>
<keyword evidence="4" id="KW-1185">Reference proteome</keyword>
<organism evidence="3 4">
    <name type="scientific">Cupriavidus pampae</name>
    <dbReference type="NCBI Taxonomy" id="659251"/>
    <lineage>
        <taxon>Bacteria</taxon>
        <taxon>Pseudomonadati</taxon>
        <taxon>Pseudomonadota</taxon>
        <taxon>Betaproteobacteria</taxon>
        <taxon>Burkholderiales</taxon>
        <taxon>Burkholderiaceae</taxon>
        <taxon>Cupriavidus</taxon>
    </lineage>
</organism>
<evidence type="ECO:0000259" key="2">
    <source>
        <dbReference type="Pfam" id="PF02911"/>
    </source>
</evidence>
<keyword evidence="3" id="KW-0808">Transferase</keyword>
<dbReference type="InterPro" id="IPR011034">
    <property type="entry name" value="Formyl_transferase-like_C_sf"/>
</dbReference>
<reference evidence="3 4" key="1">
    <citation type="submission" date="2021-08" db="EMBL/GenBank/DDBJ databases">
        <authorList>
            <person name="Peeters C."/>
        </authorList>
    </citation>
    <scope>NUCLEOTIDE SEQUENCE [LARGE SCALE GENOMIC DNA]</scope>
    <source>
        <strain evidence="3 4">LMG 32289</strain>
    </source>
</reference>
<name>A0ABN7YJ00_9BURK</name>
<evidence type="ECO:0000313" key="4">
    <source>
        <dbReference type="Proteomes" id="UP000706525"/>
    </source>
</evidence>
<comment type="caution">
    <text evidence="3">The sequence shown here is derived from an EMBL/GenBank/DDBJ whole genome shotgun (WGS) entry which is preliminary data.</text>
</comment>
<dbReference type="Proteomes" id="UP000706525">
    <property type="component" value="Unassembled WGS sequence"/>
</dbReference>
<sequence>MRFAFAGFDQWRGVFDAFIAESWEPLALFTVPVDHRSDFHDEVVARAGRHGIPVQMSRIREQDLRALGEKQCDLLVVAGYTWKIPDWTPYLPHAINFHPSPLPEGRGPYPLFRAILENRREWGVSCHRIAPDFDTGDILAANPLALAPDECHETLQLKLQIATQRLASRVATNFHALWKARQPQQGGSYWPRITDAERTLDFSRPVAEILRVARALGWQECIAPVGHGKSVYVRRAAGWVEPHAHAPGSLVHQYRREIVVAAQDGFIALLEWNPISPLTRAGLGM</sequence>
<dbReference type="PANTHER" id="PTHR11138">
    <property type="entry name" value="METHIONYL-TRNA FORMYLTRANSFERASE"/>
    <property type="match status" value="1"/>
</dbReference>
<dbReference type="SUPFAM" id="SSF50486">
    <property type="entry name" value="FMT C-terminal domain-like"/>
    <property type="match status" value="1"/>
</dbReference>
<evidence type="ECO:0000259" key="1">
    <source>
        <dbReference type="Pfam" id="PF00551"/>
    </source>
</evidence>
<dbReference type="InterPro" id="IPR002376">
    <property type="entry name" value="Formyl_transf_N"/>
</dbReference>
<dbReference type="InterPro" id="IPR005793">
    <property type="entry name" value="Formyl_trans_C"/>
</dbReference>
<dbReference type="Pfam" id="PF00551">
    <property type="entry name" value="Formyl_trans_N"/>
    <property type="match status" value="1"/>
</dbReference>
<feature type="domain" description="Formyl transferase C-terminal" evidence="2">
    <location>
        <begin position="192"/>
        <end position="272"/>
    </location>
</feature>
<evidence type="ECO:0000313" key="3">
    <source>
        <dbReference type="EMBL" id="CAG9173348.1"/>
    </source>
</evidence>
<dbReference type="Pfam" id="PF02911">
    <property type="entry name" value="Formyl_trans_C"/>
    <property type="match status" value="1"/>
</dbReference>
<dbReference type="SUPFAM" id="SSF53328">
    <property type="entry name" value="Formyltransferase"/>
    <property type="match status" value="1"/>
</dbReference>
<dbReference type="InterPro" id="IPR036477">
    <property type="entry name" value="Formyl_transf_N_sf"/>
</dbReference>
<dbReference type="EMBL" id="CAJZAG010000005">
    <property type="protein sequence ID" value="CAG9173348.1"/>
    <property type="molecule type" value="Genomic_DNA"/>
</dbReference>
<feature type="domain" description="Formyl transferase N-terminal" evidence="1">
    <location>
        <begin position="59"/>
        <end position="165"/>
    </location>
</feature>
<dbReference type="Gene3D" id="3.40.50.12230">
    <property type="match status" value="1"/>
</dbReference>
<proteinExistence type="predicted"/>
<dbReference type="RefSeq" id="WP_223989179.1">
    <property type="nucleotide sequence ID" value="NZ_CAJZAG010000005.1"/>
</dbReference>
<accession>A0ABN7YJ00</accession>
<dbReference type="EC" id="2.1.2.9" evidence="3"/>
<dbReference type="GO" id="GO:0004479">
    <property type="term" value="F:methionyl-tRNA formyltransferase activity"/>
    <property type="evidence" value="ECO:0007669"/>
    <property type="project" value="UniProtKB-EC"/>
</dbReference>
<protein>
    <submittedName>
        <fullName evidence="3">Methionyl-tRNA formyltransferase</fullName>
        <ecNumber evidence="3">2.1.2.9</ecNumber>
    </submittedName>
</protein>